<dbReference type="Gene3D" id="3.30.420.40">
    <property type="match status" value="1"/>
</dbReference>
<dbReference type="InterPro" id="IPR043129">
    <property type="entry name" value="ATPase_NBD"/>
</dbReference>
<organism evidence="2">
    <name type="scientific">Enterococcus faecalis</name>
    <name type="common">Streptococcus faecalis</name>
    <dbReference type="NCBI Taxonomy" id="1351"/>
    <lineage>
        <taxon>Bacteria</taxon>
        <taxon>Bacillati</taxon>
        <taxon>Bacillota</taxon>
        <taxon>Bacilli</taxon>
        <taxon>Lactobacillales</taxon>
        <taxon>Enterococcaceae</taxon>
        <taxon>Enterococcus</taxon>
    </lineage>
</organism>
<dbReference type="SUPFAM" id="SSF53067">
    <property type="entry name" value="Actin-like ATPase domain"/>
    <property type="match status" value="1"/>
</dbReference>
<comment type="similarity">
    <text evidence="1">Belongs to the ROK (NagC/XylR) family.</text>
</comment>
<dbReference type="Pfam" id="PF00480">
    <property type="entry name" value="ROK"/>
    <property type="match status" value="1"/>
</dbReference>
<accession>A0A974NYS7</accession>
<evidence type="ECO:0000313" key="2">
    <source>
        <dbReference type="EMBL" id="QQV79709.1"/>
    </source>
</evidence>
<dbReference type="InterPro" id="IPR000600">
    <property type="entry name" value="ROK"/>
</dbReference>
<reference evidence="2" key="1">
    <citation type="submission" date="2021-01" db="EMBL/GenBank/DDBJ databases">
        <title>Enterococcus.</title>
        <authorList>
            <person name="Du X."/>
            <person name="Wang N."/>
        </authorList>
    </citation>
    <scope>NUCLEOTIDE SEQUENCE [LARGE SCALE GENOMIC DNA]</scope>
    <source>
        <strain evidence="2">T90-2</strain>
    </source>
</reference>
<gene>
    <name evidence="2" type="ORF">JG559_13780</name>
</gene>
<sequence length="69" mass="7693">MLGISAIPYIHHFNIYEELEALFGLPVTIENDANCAGLAEIYEGAAKGKKKCFLSLLGQELAEQFFSQW</sequence>
<name>A0A974NYS7_ENTFL</name>
<dbReference type="AlphaFoldDB" id="A0A974NYS7"/>
<proteinExistence type="inferred from homology"/>
<evidence type="ECO:0000256" key="1">
    <source>
        <dbReference type="ARBA" id="ARBA00006479"/>
    </source>
</evidence>
<dbReference type="EMBL" id="CP068242">
    <property type="protein sequence ID" value="QQV79709.1"/>
    <property type="molecule type" value="Genomic_DNA"/>
</dbReference>
<protein>
    <submittedName>
        <fullName evidence="2">ROK family protein</fullName>
    </submittedName>
</protein>